<sequence length="551" mass="64698">MPLYVFISISFMPYNLSFAGDILPVFSGNYTNAYLKQNKYYKKIKLEEIKNEPSCFLNEYIDKSKDYHLKVPGDIENLTSYSKSIDPAPIFEGNPTHYTKCVFSKIEQGEPWYFFEYPGSWQEAYISLDKTPIFYAHYTCYENDPDSFPDEEDQVIQLVPIYECPKGYTSLGVYQGCIKNEKLICPGDVLGRDLDVNKRLPDFIRQQGHVGISIFKPSKFNDGTENIYDPIKIAEMDAEQKANKLVISTIDDFKNTVKNGYWGAKYGTDKQPNNMTISQYLGIKKLLNFILKEDVKYTLYWNYYIRHTVKSYLYNPYSPKPTTVDWTYPSTFRCDTLVKYLYENGAKIQLELSPLFTPKDLFRSLIGERDNTYIKYLNNNEPKTDECSGDLIDIENKINEKLQPKSFSELYQLDACMRQLKKVPGDEKQKVTYLWSLYEKAKKEKNHFQIDYVIDALSDYKTLDLTRQIIKEMVHYNSKFLDLLIENIRFDTQEEIYKLSSSDIENINLIYDFFNFTEDNFPKNEKNFNKKLKAEIKTRLKPAIQSNRKAY</sequence>
<keyword evidence="2" id="KW-1185">Reference proteome</keyword>
<proteinExistence type="predicted"/>
<dbReference type="AlphaFoldDB" id="G9EP80"/>
<accession>G9EP80</accession>
<evidence type="ECO:0000313" key="1">
    <source>
        <dbReference type="EMBL" id="EHL30915.1"/>
    </source>
</evidence>
<dbReference type="Proteomes" id="UP000002770">
    <property type="component" value="Unassembled WGS sequence"/>
</dbReference>
<organism evidence="1 2">
    <name type="scientific">Legionella drancourtii LLAP12</name>
    <dbReference type="NCBI Taxonomy" id="658187"/>
    <lineage>
        <taxon>Bacteria</taxon>
        <taxon>Pseudomonadati</taxon>
        <taxon>Pseudomonadota</taxon>
        <taxon>Gammaproteobacteria</taxon>
        <taxon>Legionellales</taxon>
        <taxon>Legionellaceae</taxon>
        <taxon>Legionella</taxon>
    </lineage>
</organism>
<name>G9EP80_9GAMM</name>
<dbReference type="InParanoid" id="G9EP80"/>
<evidence type="ECO:0000313" key="2">
    <source>
        <dbReference type="Proteomes" id="UP000002770"/>
    </source>
</evidence>
<dbReference type="HOGENOM" id="CLU_494164_0_0_6"/>
<protein>
    <submittedName>
        <fullName evidence="1">Uncharacterized protein</fullName>
    </submittedName>
</protein>
<gene>
    <name evidence="1" type="ORF">LDG_7063</name>
</gene>
<reference evidence="1 2" key="1">
    <citation type="journal article" date="2011" name="BMC Genomics">
        <title>Insight into cross-talk between intra-amoebal pathogens.</title>
        <authorList>
            <person name="Gimenez G."/>
            <person name="Bertelli C."/>
            <person name="Moliner C."/>
            <person name="Robert C."/>
            <person name="Raoult D."/>
            <person name="Fournier P.E."/>
            <person name="Greub G."/>
        </authorList>
    </citation>
    <scope>NUCLEOTIDE SEQUENCE [LARGE SCALE GENOMIC DNA]</scope>
    <source>
        <strain evidence="1 2">LLAP12</strain>
    </source>
</reference>
<dbReference type="EMBL" id="JH413822">
    <property type="protein sequence ID" value="EHL30915.1"/>
    <property type="molecule type" value="Genomic_DNA"/>
</dbReference>